<proteinExistence type="predicted"/>
<keyword evidence="3" id="KW-1185">Reference proteome</keyword>
<dbReference type="Proteomes" id="UP001642502">
    <property type="component" value="Unassembled WGS sequence"/>
</dbReference>
<dbReference type="InterPro" id="IPR050266">
    <property type="entry name" value="AB_hydrolase_sf"/>
</dbReference>
<dbReference type="InterPro" id="IPR029058">
    <property type="entry name" value="AB_hydrolase_fold"/>
</dbReference>
<feature type="domain" description="AB hydrolase-1" evidence="1">
    <location>
        <begin position="26"/>
        <end position="276"/>
    </location>
</feature>
<dbReference type="Pfam" id="PF12697">
    <property type="entry name" value="Abhydrolase_6"/>
    <property type="match status" value="1"/>
</dbReference>
<accession>A0ABP0D9U6</accession>
<dbReference type="SUPFAM" id="SSF53474">
    <property type="entry name" value="alpha/beta-Hydrolases"/>
    <property type="match status" value="1"/>
</dbReference>
<evidence type="ECO:0000313" key="3">
    <source>
        <dbReference type="Proteomes" id="UP001642502"/>
    </source>
</evidence>
<dbReference type="EMBL" id="CAWUON010000005">
    <property type="protein sequence ID" value="CAK7264087.1"/>
    <property type="molecule type" value="Genomic_DNA"/>
</dbReference>
<name>A0ABP0D9U6_9PEZI</name>
<reference evidence="2 3" key="1">
    <citation type="submission" date="2024-01" db="EMBL/GenBank/DDBJ databases">
        <authorList>
            <person name="Allen C."/>
            <person name="Tagirdzhanova G."/>
        </authorList>
    </citation>
    <scope>NUCLEOTIDE SEQUENCE [LARGE SCALE GENOMIC DNA]</scope>
    <source>
        <strain evidence="2 3">CBS 119000</strain>
    </source>
</reference>
<organism evidence="2 3">
    <name type="scientific">Sporothrix epigloea</name>
    <dbReference type="NCBI Taxonomy" id="1892477"/>
    <lineage>
        <taxon>Eukaryota</taxon>
        <taxon>Fungi</taxon>
        <taxon>Dikarya</taxon>
        <taxon>Ascomycota</taxon>
        <taxon>Pezizomycotina</taxon>
        <taxon>Sordariomycetes</taxon>
        <taxon>Sordariomycetidae</taxon>
        <taxon>Ophiostomatales</taxon>
        <taxon>Ophiostomataceae</taxon>
        <taxon>Sporothrix</taxon>
    </lineage>
</organism>
<comment type="caution">
    <text evidence="2">The sequence shown here is derived from an EMBL/GenBank/DDBJ whole genome shotgun (WGS) entry which is preliminary data.</text>
</comment>
<evidence type="ECO:0000259" key="1">
    <source>
        <dbReference type="Pfam" id="PF12697"/>
    </source>
</evidence>
<gene>
    <name evidence="2" type="ORF">SEPCBS119000_000820</name>
</gene>
<dbReference type="Gene3D" id="3.40.50.1820">
    <property type="entry name" value="alpha/beta hydrolase"/>
    <property type="match status" value="1"/>
</dbReference>
<protein>
    <recommendedName>
        <fullName evidence="1">AB hydrolase-1 domain-containing protein</fullName>
    </recommendedName>
</protein>
<sequence>MSCIIDTPLGYKIHCRTSGDPRGQFVFCLHGLGGSIDTFAALVPLLDDGFCTVSVDFPGFGQSPRPTGPQARRISINNLVAVLHHLVTSMQGAATPGSAAATRPILLIGHSLGAMVALQYAAAYQTRVGGALILAPGRAGGQIPPARMAMLDLAARVRTDGIEAAATNASQITNFYADTPERTVPPQLRRAVYDAVAASDPEAYAQMCEAMVAKEYVDPDYKHIQCPVVFVAGDKDMISPVSRSEDLAEMVVGPSEVFVVRSGHQLILEDLAGVARALSRFRSKLQTL</sequence>
<dbReference type="PANTHER" id="PTHR43798:SF33">
    <property type="entry name" value="HYDROLASE, PUTATIVE (AFU_ORTHOLOGUE AFUA_2G14860)-RELATED"/>
    <property type="match status" value="1"/>
</dbReference>
<dbReference type="PANTHER" id="PTHR43798">
    <property type="entry name" value="MONOACYLGLYCEROL LIPASE"/>
    <property type="match status" value="1"/>
</dbReference>
<evidence type="ECO:0000313" key="2">
    <source>
        <dbReference type="EMBL" id="CAK7264087.1"/>
    </source>
</evidence>
<dbReference type="InterPro" id="IPR000073">
    <property type="entry name" value="AB_hydrolase_1"/>
</dbReference>